<proteinExistence type="predicted"/>
<dbReference type="Pfam" id="PF13637">
    <property type="entry name" value="Ank_4"/>
    <property type="match status" value="1"/>
</dbReference>
<evidence type="ECO:0000313" key="2">
    <source>
        <dbReference type="EMBL" id="PGH04543.1"/>
    </source>
</evidence>
<dbReference type="OrthoDB" id="5402602at2759"/>
<keyword evidence="1" id="KW-0040">ANK repeat</keyword>
<comment type="caution">
    <text evidence="2">The sequence shown here is derived from an EMBL/GenBank/DDBJ whole genome shotgun (WGS) entry which is preliminary data.</text>
</comment>
<gene>
    <name evidence="2" type="ORF">AJ79_07069</name>
</gene>
<dbReference type="EMBL" id="PDNB01000135">
    <property type="protein sequence ID" value="PGH04543.1"/>
    <property type="molecule type" value="Genomic_DNA"/>
</dbReference>
<dbReference type="AlphaFoldDB" id="A0A2B7X6Z2"/>
<evidence type="ECO:0000313" key="3">
    <source>
        <dbReference type="Proteomes" id="UP000223968"/>
    </source>
</evidence>
<keyword evidence="3" id="KW-1185">Reference proteome</keyword>
<sequence length="85" mass="9168">MRPGKRAAELLLHAGADIYRQSLAGKTPLVLAAITGNYDILVLLARRQQELQTVSESPDLVDKSDIELQPGFLGLSSVGEHASRT</sequence>
<evidence type="ECO:0000256" key="1">
    <source>
        <dbReference type="PROSITE-ProRule" id="PRU00023"/>
    </source>
</evidence>
<reference evidence="2 3" key="1">
    <citation type="submission" date="2017-10" db="EMBL/GenBank/DDBJ databases">
        <title>Comparative genomics in systemic dimorphic fungi from Ajellomycetaceae.</title>
        <authorList>
            <person name="Munoz J.F."/>
            <person name="Mcewen J.G."/>
            <person name="Clay O.K."/>
            <person name="Cuomo C.A."/>
        </authorList>
    </citation>
    <scope>NUCLEOTIDE SEQUENCE [LARGE SCALE GENOMIC DNA]</scope>
    <source>
        <strain evidence="2 3">UAMH5409</strain>
    </source>
</reference>
<dbReference type="PROSITE" id="PS50088">
    <property type="entry name" value="ANK_REPEAT"/>
    <property type="match status" value="1"/>
</dbReference>
<dbReference type="InterPro" id="IPR002110">
    <property type="entry name" value="Ankyrin_rpt"/>
</dbReference>
<organism evidence="2 3">
    <name type="scientific">Helicocarpus griseus UAMH5409</name>
    <dbReference type="NCBI Taxonomy" id="1447875"/>
    <lineage>
        <taxon>Eukaryota</taxon>
        <taxon>Fungi</taxon>
        <taxon>Dikarya</taxon>
        <taxon>Ascomycota</taxon>
        <taxon>Pezizomycotina</taxon>
        <taxon>Eurotiomycetes</taxon>
        <taxon>Eurotiomycetidae</taxon>
        <taxon>Onygenales</taxon>
        <taxon>Ajellomycetaceae</taxon>
        <taxon>Helicocarpus</taxon>
    </lineage>
</organism>
<protein>
    <submittedName>
        <fullName evidence="2">Uncharacterized protein</fullName>
    </submittedName>
</protein>
<dbReference type="InterPro" id="IPR036770">
    <property type="entry name" value="Ankyrin_rpt-contain_sf"/>
</dbReference>
<name>A0A2B7X6Z2_9EURO</name>
<accession>A0A2B7X6Z2</accession>
<dbReference type="Proteomes" id="UP000223968">
    <property type="component" value="Unassembled WGS sequence"/>
</dbReference>
<feature type="repeat" description="ANK" evidence="1">
    <location>
        <begin position="24"/>
        <end position="56"/>
    </location>
</feature>
<dbReference type="Gene3D" id="1.25.40.20">
    <property type="entry name" value="Ankyrin repeat-containing domain"/>
    <property type="match status" value="1"/>
</dbReference>
<dbReference type="SUPFAM" id="SSF48403">
    <property type="entry name" value="Ankyrin repeat"/>
    <property type="match status" value="1"/>
</dbReference>